<gene>
    <name evidence="2" type="ORF">F8M41_014136</name>
</gene>
<keyword evidence="3" id="KW-1185">Reference proteome</keyword>
<evidence type="ECO:0000256" key="1">
    <source>
        <dbReference type="SAM" id="Phobius"/>
    </source>
</evidence>
<sequence length="318" mass="36773">MRFKFLGKIYRNEPTSLLIFRRSVIVISIGFLIAILVVLCIEFHDELPSVNTRFTSSDYLPLPRICSDYIIKTIYNNSSSGRPYSGAFLSNYNATFSTGDTMIALNIYITDSTYNVSNQISSMVMAAFDQEYDIYPKYFINGDMLPPFEESLVWKNTYFLSQPTSDRNVYYWKFTRTIKYAIISDIWSYIGTPKYIKQPYIESNLRVLSGIWSAITGFYIFLFGIGLISPWGFVQKLKPFRNEYGKRLSPFVVDSQSDEFDAEEKSDTKEHEISSILRRIENLEKSDRFNKEYIIDVSFLSFAKTDTSLANNSSSTLM</sequence>
<feature type="transmembrane region" description="Helical" evidence="1">
    <location>
        <begin position="211"/>
        <end position="234"/>
    </location>
</feature>
<keyword evidence="1" id="KW-1133">Transmembrane helix</keyword>
<name>A0A8H4ARW7_GIGMA</name>
<dbReference type="EMBL" id="WTPW01000289">
    <property type="protein sequence ID" value="KAF0526237.1"/>
    <property type="molecule type" value="Genomic_DNA"/>
</dbReference>
<keyword evidence="1" id="KW-0472">Membrane</keyword>
<dbReference type="Proteomes" id="UP000439903">
    <property type="component" value="Unassembled WGS sequence"/>
</dbReference>
<reference evidence="2 3" key="1">
    <citation type="journal article" date="2019" name="Environ. Microbiol.">
        <title>At the nexus of three kingdoms: the genome of the mycorrhizal fungus Gigaspora margarita provides insights into plant, endobacterial and fungal interactions.</title>
        <authorList>
            <person name="Venice F."/>
            <person name="Ghignone S."/>
            <person name="Salvioli di Fossalunga A."/>
            <person name="Amselem J."/>
            <person name="Novero M."/>
            <person name="Xianan X."/>
            <person name="Sedzielewska Toro K."/>
            <person name="Morin E."/>
            <person name="Lipzen A."/>
            <person name="Grigoriev I.V."/>
            <person name="Henrissat B."/>
            <person name="Martin F.M."/>
            <person name="Bonfante P."/>
        </authorList>
    </citation>
    <scope>NUCLEOTIDE SEQUENCE [LARGE SCALE GENOMIC DNA]</scope>
    <source>
        <strain evidence="2 3">BEG34</strain>
    </source>
</reference>
<accession>A0A8H4ARW7</accession>
<comment type="caution">
    <text evidence="2">The sequence shown here is derived from an EMBL/GenBank/DDBJ whole genome shotgun (WGS) entry which is preliminary data.</text>
</comment>
<dbReference type="AlphaFoldDB" id="A0A8H4ARW7"/>
<keyword evidence="1" id="KW-0812">Transmembrane</keyword>
<evidence type="ECO:0000313" key="2">
    <source>
        <dbReference type="EMBL" id="KAF0526237.1"/>
    </source>
</evidence>
<protein>
    <submittedName>
        <fullName evidence="2">Uncharacterized protein</fullName>
    </submittedName>
</protein>
<proteinExistence type="predicted"/>
<evidence type="ECO:0000313" key="3">
    <source>
        <dbReference type="Proteomes" id="UP000439903"/>
    </source>
</evidence>
<dbReference type="OrthoDB" id="2443771at2759"/>
<organism evidence="2 3">
    <name type="scientific">Gigaspora margarita</name>
    <dbReference type="NCBI Taxonomy" id="4874"/>
    <lineage>
        <taxon>Eukaryota</taxon>
        <taxon>Fungi</taxon>
        <taxon>Fungi incertae sedis</taxon>
        <taxon>Mucoromycota</taxon>
        <taxon>Glomeromycotina</taxon>
        <taxon>Glomeromycetes</taxon>
        <taxon>Diversisporales</taxon>
        <taxon>Gigasporaceae</taxon>
        <taxon>Gigaspora</taxon>
    </lineage>
</organism>
<feature type="transmembrane region" description="Helical" evidence="1">
    <location>
        <begin position="20"/>
        <end position="39"/>
    </location>
</feature>